<gene>
    <name evidence="2" type="ORF">ADEAN_000369600</name>
</gene>
<evidence type="ECO:0000313" key="2">
    <source>
        <dbReference type="EMBL" id="CAD2216235.1"/>
    </source>
</evidence>
<feature type="region of interest" description="Disordered" evidence="1">
    <location>
        <begin position="1"/>
        <end position="59"/>
    </location>
</feature>
<keyword evidence="3" id="KW-1185">Reference proteome</keyword>
<sequence>MWDVTTPVEMANTSEVSPNGDHLGTTLKPSDSMKEMEALNSDTNAAHNGAEDGSPTVEGKSGIVSILTSISGTPRKGSFSKEPSALFGFRERKHSLLNPNLLEQNPNDEVHYLPDTPESTVQLEGPVPQTVEEVLQYQLSHFPNCPTIGASDTAAGSPVEEVPDGEKVYLDYFARSTQVTLPSGTAYTNLYTTVSPVLLVNDDRSNVRQIARSRSRESQGLQTGRSGQRHGITWRKGSALQSIKESHEGKTGTMQLAGAEEQLALSPMHSRVLQQESTIENAEGRTIQENHMEALRILKDNAFKALNRRKVVYSK</sequence>
<proteinExistence type="predicted"/>
<feature type="region of interest" description="Disordered" evidence="1">
    <location>
        <begin position="210"/>
        <end position="234"/>
    </location>
</feature>
<reference evidence="2 3" key="1">
    <citation type="submission" date="2020-08" db="EMBL/GenBank/DDBJ databases">
        <authorList>
            <person name="Newling K."/>
            <person name="Davey J."/>
            <person name="Forrester S."/>
        </authorList>
    </citation>
    <scope>NUCLEOTIDE SEQUENCE [LARGE SCALE GENOMIC DNA]</scope>
    <source>
        <strain evidence="3">Crithidia deanei Carvalho (ATCC PRA-265)</strain>
    </source>
</reference>
<dbReference type="AlphaFoldDB" id="A0A7G2C9V4"/>
<evidence type="ECO:0000313" key="3">
    <source>
        <dbReference type="Proteomes" id="UP000515908"/>
    </source>
</evidence>
<evidence type="ECO:0000256" key="1">
    <source>
        <dbReference type="SAM" id="MobiDB-lite"/>
    </source>
</evidence>
<dbReference type="Proteomes" id="UP000515908">
    <property type="component" value="Chromosome 06"/>
</dbReference>
<organism evidence="2 3">
    <name type="scientific">Angomonas deanei</name>
    <dbReference type="NCBI Taxonomy" id="59799"/>
    <lineage>
        <taxon>Eukaryota</taxon>
        <taxon>Discoba</taxon>
        <taxon>Euglenozoa</taxon>
        <taxon>Kinetoplastea</taxon>
        <taxon>Metakinetoplastina</taxon>
        <taxon>Trypanosomatida</taxon>
        <taxon>Trypanosomatidae</taxon>
        <taxon>Strigomonadinae</taxon>
        <taxon>Angomonas</taxon>
    </lineage>
</organism>
<accession>A0A7G2C9V4</accession>
<dbReference type="EMBL" id="LR877150">
    <property type="protein sequence ID" value="CAD2216235.1"/>
    <property type="molecule type" value="Genomic_DNA"/>
</dbReference>
<name>A0A7G2C9V4_9TRYP</name>
<dbReference type="VEuPathDB" id="TriTrypDB:ADEAN_000369600"/>
<protein>
    <submittedName>
        <fullName evidence="2">Uncharacterized protein</fullName>
    </submittedName>
</protein>